<dbReference type="EMBL" id="KN832873">
    <property type="protein sequence ID" value="KIN04272.1"/>
    <property type="molecule type" value="Genomic_DNA"/>
</dbReference>
<feature type="compositionally biased region" description="Basic and acidic residues" evidence="2">
    <location>
        <begin position="1"/>
        <end position="11"/>
    </location>
</feature>
<dbReference type="HOGENOM" id="CLU_001645_9_12_1"/>
<feature type="compositionally biased region" description="Acidic residues" evidence="2">
    <location>
        <begin position="411"/>
        <end position="421"/>
    </location>
</feature>
<evidence type="ECO:0000256" key="2">
    <source>
        <dbReference type="SAM" id="MobiDB-lite"/>
    </source>
</evidence>
<dbReference type="InterPro" id="IPR050348">
    <property type="entry name" value="Protein-Tyr_Phosphatase"/>
</dbReference>
<feature type="region of interest" description="Disordered" evidence="2">
    <location>
        <begin position="1"/>
        <end position="27"/>
    </location>
</feature>
<reference evidence="6" key="2">
    <citation type="submission" date="2015-01" db="EMBL/GenBank/DDBJ databases">
        <title>Evolutionary Origins and Diversification of the Mycorrhizal Mutualists.</title>
        <authorList>
            <consortium name="DOE Joint Genome Institute"/>
            <consortium name="Mycorrhizal Genomics Consortium"/>
            <person name="Kohler A."/>
            <person name="Kuo A."/>
            <person name="Nagy L.G."/>
            <person name="Floudas D."/>
            <person name="Copeland A."/>
            <person name="Barry K.W."/>
            <person name="Cichocki N."/>
            <person name="Veneault-Fourrey C."/>
            <person name="LaButti K."/>
            <person name="Lindquist E.A."/>
            <person name="Lipzen A."/>
            <person name="Lundell T."/>
            <person name="Morin E."/>
            <person name="Murat C."/>
            <person name="Riley R."/>
            <person name="Ohm R."/>
            <person name="Sun H."/>
            <person name="Tunlid A."/>
            <person name="Henrissat B."/>
            <person name="Grigoriev I.V."/>
            <person name="Hibbett D.S."/>
            <person name="Martin F."/>
        </authorList>
    </citation>
    <scope>NUCLEOTIDE SEQUENCE [LARGE SCALE GENOMIC DNA]</scope>
    <source>
        <strain evidence="6">Zn</strain>
    </source>
</reference>
<dbReference type="PROSITE" id="PS00383">
    <property type="entry name" value="TYR_PHOSPHATASE_1"/>
    <property type="match status" value="1"/>
</dbReference>
<comment type="similarity">
    <text evidence="1">Belongs to the protein-tyrosine phosphatase family. Non-receptor class subfamily.</text>
</comment>
<dbReference type="OrthoDB" id="10253954at2759"/>
<dbReference type="PRINTS" id="PR00700">
    <property type="entry name" value="PRTYPHPHTASE"/>
</dbReference>
<dbReference type="SMART" id="SM00404">
    <property type="entry name" value="PTPc_motif"/>
    <property type="match status" value="1"/>
</dbReference>
<feature type="compositionally biased region" description="Basic and acidic residues" evidence="2">
    <location>
        <begin position="265"/>
        <end position="275"/>
    </location>
</feature>
<dbReference type="Gene3D" id="3.90.190.10">
    <property type="entry name" value="Protein tyrosine phosphatase superfamily"/>
    <property type="match status" value="1"/>
</dbReference>
<accession>A0A0C3HPP6</accession>
<dbReference type="Proteomes" id="UP000054321">
    <property type="component" value="Unassembled WGS sequence"/>
</dbReference>
<organism evidence="5 6">
    <name type="scientific">Oidiodendron maius (strain Zn)</name>
    <dbReference type="NCBI Taxonomy" id="913774"/>
    <lineage>
        <taxon>Eukaryota</taxon>
        <taxon>Fungi</taxon>
        <taxon>Dikarya</taxon>
        <taxon>Ascomycota</taxon>
        <taxon>Pezizomycotina</taxon>
        <taxon>Leotiomycetes</taxon>
        <taxon>Leotiomycetes incertae sedis</taxon>
        <taxon>Myxotrichaceae</taxon>
        <taxon>Oidiodendron</taxon>
    </lineage>
</organism>
<evidence type="ECO:0000259" key="3">
    <source>
        <dbReference type="PROSITE" id="PS50055"/>
    </source>
</evidence>
<evidence type="ECO:0008006" key="7">
    <source>
        <dbReference type="Google" id="ProtNLM"/>
    </source>
</evidence>
<evidence type="ECO:0000313" key="6">
    <source>
        <dbReference type="Proteomes" id="UP000054321"/>
    </source>
</evidence>
<dbReference type="PANTHER" id="PTHR19134:SF449">
    <property type="entry name" value="TYROSINE-PROTEIN PHOSPHATASE 1"/>
    <property type="match status" value="1"/>
</dbReference>
<feature type="domain" description="Tyrosine-protein phosphatase" evidence="3">
    <location>
        <begin position="76"/>
        <end position="378"/>
    </location>
</feature>
<feature type="compositionally biased region" description="Low complexity" evidence="2">
    <location>
        <begin position="12"/>
        <end position="26"/>
    </location>
</feature>
<sequence length="427" mass="48823">MSTPSIKRDRPQSQTQSPASSSISSPLPLPKFLTHPLPTLHQKFKSINAHDLFLRQAAAASAEAGDDIWPAQPHTRNRYADIYPWAHNAVQLRCLEDPYINASLIALGHRGERFIATQGPLDEDGGEAHFWEMVWQEGCGVVVMLTQPWEDGREKCSVYYPETEGEVKDLEGWGQVECVRIREEERTEVRELRVWKGVDRAEREEEEKDGEEGEEKEREDSEAREAEYRTVWHFLFLGWPDHDIPLSARDQNALLELMRMSRSTMERGVEQRMSETDETEEETTPPRLVHCSAGVGRTGTFIALDHLLHELKDGKFDCLAEDYDGSMFDDDDDDDTAYSEPEGEDPVYDTVLSLREQRMFMVGKPKQYAFIYQMLRERWEAREKGGEVPSIGGHSNGEKSQTKKRRLAQDGSEDELGMDDEGSPRSN</sequence>
<dbReference type="STRING" id="913774.A0A0C3HPP6"/>
<dbReference type="InterPro" id="IPR000242">
    <property type="entry name" value="PTP_cat"/>
</dbReference>
<evidence type="ECO:0000259" key="4">
    <source>
        <dbReference type="PROSITE" id="PS50056"/>
    </source>
</evidence>
<dbReference type="PROSITE" id="PS50055">
    <property type="entry name" value="TYR_PHOSPHATASE_PTP"/>
    <property type="match status" value="1"/>
</dbReference>
<gene>
    <name evidence="5" type="ORF">OIDMADRAFT_143703</name>
</gene>
<dbReference type="GO" id="GO:0004725">
    <property type="term" value="F:protein tyrosine phosphatase activity"/>
    <property type="evidence" value="ECO:0007669"/>
    <property type="project" value="InterPro"/>
</dbReference>
<evidence type="ECO:0000256" key="1">
    <source>
        <dbReference type="ARBA" id="ARBA00009649"/>
    </source>
</evidence>
<evidence type="ECO:0000313" key="5">
    <source>
        <dbReference type="EMBL" id="KIN04272.1"/>
    </source>
</evidence>
<dbReference type="SMART" id="SM00194">
    <property type="entry name" value="PTPc"/>
    <property type="match status" value="1"/>
</dbReference>
<name>A0A0C3HPP6_OIDMZ</name>
<feature type="domain" description="Tyrosine specific protein phosphatases" evidence="4">
    <location>
        <begin position="255"/>
        <end position="369"/>
    </location>
</feature>
<feature type="region of interest" description="Disordered" evidence="2">
    <location>
        <begin position="382"/>
        <end position="427"/>
    </location>
</feature>
<feature type="compositionally biased region" description="Acidic residues" evidence="2">
    <location>
        <begin position="204"/>
        <end position="214"/>
    </location>
</feature>
<protein>
    <recommendedName>
        <fullName evidence="7">Tyrosine specific protein phosphatases domain-containing protein</fullName>
    </recommendedName>
</protein>
<dbReference type="PANTHER" id="PTHR19134">
    <property type="entry name" value="RECEPTOR-TYPE TYROSINE-PROTEIN PHOSPHATASE"/>
    <property type="match status" value="1"/>
</dbReference>
<feature type="region of interest" description="Disordered" evidence="2">
    <location>
        <begin position="265"/>
        <end position="285"/>
    </location>
</feature>
<dbReference type="InterPro" id="IPR000387">
    <property type="entry name" value="Tyr_Pase_dom"/>
</dbReference>
<dbReference type="Pfam" id="PF00102">
    <property type="entry name" value="Y_phosphatase"/>
    <property type="match status" value="1"/>
</dbReference>
<dbReference type="InterPro" id="IPR029021">
    <property type="entry name" value="Prot-tyrosine_phosphatase-like"/>
</dbReference>
<dbReference type="AlphaFoldDB" id="A0A0C3HPP6"/>
<dbReference type="InParanoid" id="A0A0C3HPP6"/>
<proteinExistence type="inferred from homology"/>
<dbReference type="InterPro" id="IPR016130">
    <property type="entry name" value="Tyr_Pase_AS"/>
</dbReference>
<dbReference type="PROSITE" id="PS50056">
    <property type="entry name" value="TYR_PHOSPHATASE_2"/>
    <property type="match status" value="1"/>
</dbReference>
<dbReference type="InterPro" id="IPR003595">
    <property type="entry name" value="Tyr_Pase_cat"/>
</dbReference>
<keyword evidence="6" id="KW-1185">Reference proteome</keyword>
<reference evidence="5 6" key="1">
    <citation type="submission" date="2014-04" db="EMBL/GenBank/DDBJ databases">
        <authorList>
            <consortium name="DOE Joint Genome Institute"/>
            <person name="Kuo A."/>
            <person name="Martino E."/>
            <person name="Perotto S."/>
            <person name="Kohler A."/>
            <person name="Nagy L.G."/>
            <person name="Floudas D."/>
            <person name="Copeland A."/>
            <person name="Barry K.W."/>
            <person name="Cichocki N."/>
            <person name="Veneault-Fourrey C."/>
            <person name="LaButti K."/>
            <person name="Lindquist E.A."/>
            <person name="Lipzen A."/>
            <person name="Lundell T."/>
            <person name="Morin E."/>
            <person name="Murat C."/>
            <person name="Sun H."/>
            <person name="Tunlid A."/>
            <person name="Henrissat B."/>
            <person name="Grigoriev I.V."/>
            <person name="Hibbett D.S."/>
            <person name="Martin F."/>
            <person name="Nordberg H.P."/>
            <person name="Cantor M.N."/>
            <person name="Hua S.X."/>
        </authorList>
    </citation>
    <scope>NUCLEOTIDE SEQUENCE [LARGE SCALE GENOMIC DNA]</scope>
    <source>
        <strain evidence="5 6">Zn</strain>
    </source>
</reference>
<feature type="region of interest" description="Disordered" evidence="2">
    <location>
        <begin position="200"/>
        <end position="223"/>
    </location>
</feature>
<dbReference type="SUPFAM" id="SSF52799">
    <property type="entry name" value="(Phosphotyrosine protein) phosphatases II"/>
    <property type="match status" value="1"/>
</dbReference>